<keyword evidence="5 6" id="KW-0472">Membrane</keyword>
<feature type="transmembrane region" description="Helical" evidence="6">
    <location>
        <begin position="122"/>
        <end position="143"/>
    </location>
</feature>
<gene>
    <name evidence="7" type="ORF">CAMP_LOCUS18762</name>
</gene>
<dbReference type="GO" id="GO:0016567">
    <property type="term" value="P:protein ubiquitination"/>
    <property type="evidence" value="ECO:0007669"/>
    <property type="project" value="InterPro"/>
</dbReference>
<comment type="similarity">
    <text evidence="2">Belongs to the TMEM129 family.</text>
</comment>
<proteinExistence type="inferred from homology"/>
<accession>A0A9P1J3T8</accession>
<evidence type="ECO:0000256" key="4">
    <source>
        <dbReference type="ARBA" id="ARBA00022989"/>
    </source>
</evidence>
<name>A0A9P1J3T8_9PELO</name>
<dbReference type="GO" id="GO:0016020">
    <property type="term" value="C:membrane"/>
    <property type="evidence" value="ECO:0007669"/>
    <property type="project" value="UniProtKB-SubCell"/>
</dbReference>
<evidence type="ECO:0000256" key="5">
    <source>
        <dbReference type="ARBA" id="ARBA00023136"/>
    </source>
</evidence>
<dbReference type="EMBL" id="CANHGI010000006">
    <property type="protein sequence ID" value="CAI5456125.1"/>
    <property type="molecule type" value="Genomic_DNA"/>
</dbReference>
<evidence type="ECO:0000313" key="7">
    <source>
        <dbReference type="EMBL" id="CAI5456125.1"/>
    </source>
</evidence>
<feature type="transmembrane region" description="Helical" evidence="6">
    <location>
        <begin position="82"/>
        <end position="102"/>
    </location>
</feature>
<dbReference type="AlphaFoldDB" id="A0A9P1J3T8"/>
<dbReference type="InterPro" id="IPR018801">
    <property type="entry name" value="TM129"/>
</dbReference>
<keyword evidence="4 6" id="KW-1133">Transmembrane helix</keyword>
<comment type="subcellular location">
    <subcellularLocation>
        <location evidence="1">Membrane</location>
        <topology evidence="1">Multi-pass membrane protein</topology>
    </subcellularLocation>
</comment>
<comment type="caution">
    <text evidence="7">The sequence shown here is derived from an EMBL/GenBank/DDBJ whole genome shotgun (WGS) entry which is preliminary data.</text>
</comment>
<dbReference type="PANTHER" id="PTHR31322:SF2">
    <property type="entry name" value="E3 UBIQUITIN-PROTEIN LIGASE TM129"/>
    <property type="match status" value="1"/>
</dbReference>
<dbReference type="GO" id="GO:0005783">
    <property type="term" value="C:endoplasmic reticulum"/>
    <property type="evidence" value="ECO:0007669"/>
    <property type="project" value="TreeGrafter"/>
</dbReference>
<evidence type="ECO:0000256" key="3">
    <source>
        <dbReference type="ARBA" id="ARBA00022692"/>
    </source>
</evidence>
<organism evidence="7 8">
    <name type="scientific">Caenorhabditis angaria</name>
    <dbReference type="NCBI Taxonomy" id="860376"/>
    <lineage>
        <taxon>Eukaryota</taxon>
        <taxon>Metazoa</taxon>
        <taxon>Ecdysozoa</taxon>
        <taxon>Nematoda</taxon>
        <taxon>Chromadorea</taxon>
        <taxon>Rhabditida</taxon>
        <taxon>Rhabditina</taxon>
        <taxon>Rhabditomorpha</taxon>
        <taxon>Rhabditoidea</taxon>
        <taxon>Rhabditidae</taxon>
        <taxon>Peloderinae</taxon>
        <taxon>Caenorhabditis</taxon>
    </lineage>
</organism>
<dbReference type="Proteomes" id="UP001152747">
    <property type="component" value="Unassembled WGS sequence"/>
</dbReference>
<protein>
    <submittedName>
        <fullName evidence="7">Uncharacterized protein</fullName>
    </submittedName>
</protein>
<dbReference type="Pfam" id="PF10272">
    <property type="entry name" value="Tmpp129"/>
    <property type="match status" value="1"/>
</dbReference>
<evidence type="ECO:0000256" key="6">
    <source>
        <dbReference type="SAM" id="Phobius"/>
    </source>
</evidence>
<keyword evidence="3 6" id="KW-0812">Transmembrane</keyword>
<evidence type="ECO:0000313" key="8">
    <source>
        <dbReference type="Proteomes" id="UP001152747"/>
    </source>
</evidence>
<evidence type="ECO:0000256" key="1">
    <source>
        <dbReference type="ARBA" id="ARBA00004141"/>
    </source>
</evidence>
<sequence length="403" mass="47006">MANTKFWGGLFLVFVWSALTVDFRTQLSLNDTFIHLIIINIFLILLIHPPEEFITALDLSLEGIIKCFKANSKFLEYACFRILCYQTSLFLFPLANSAYFLHGQYFTKGNVRRFHSRIDYPIVYSTIFIGSLIGAIGFFIFNYDFRNWRFFKIFQNIQDEEADNFDTLNSRINWRNSYMINISKTLNKAIYLDEQYFLYVTNFSLVVSRVSDVTITVIDVRMHTLREEDQDERNQIIKVNISFADEISEPITLALRGSIFQEIYNQHILRISVPENIQLQPNIADRFIVAFSSRVKENQICRGNEELESCFGCGGNGNQVVLRKKCDNHGDEVYENIVGEIIDIPPCEECRCRPMWCVSCMARVFLAKQPKVEKHRWMQGVANCPTCRKTFCIKDVQLYENIV</sequence>
<evidence type="ECO:0000256" key="2">
    <source>
        <dbReference type="ARBA" id="ARBA00007332"/>
    </source>
</evidence>
<dbReference type="GO" id="GO:0061630">
    <property type="term" value="F:ubiquitin protein ligase activity"/>
    <property type="evidence" value="ECO:0007669"/>
    <property type="project" value="InterPro"/>
</dbReference>
<reference evidence="7" key="1">
    <citation type="submission" date="2022-11" db="EMBL/GenBank/DDBJ databases">
        <authorList>
            <person name="Kikuchi T."/>
        </authorList>
    </citation>
    <scope>NUCLEOTIDE SEQUENCE</scope>
    <source>
        <strain evidence="7">PS1010</strain>
    </source>
</reference>
<dbReference type="OrthoDB" id="10055027at2759"/>
<feature type="transmembrane region" description="Helical" evidence="6">
    <location>
        <begin position="36"/>
        <end position="61"/>
    </location>
</feature>
<dbReference type="PANTHER" id="PTHR31322">
    <property type="entry name" value="E3 UBIQUITIN-PROTEIN LIGASE TM129"/>
    <property type="match status" value="1"/>
</dbReference>
<keyword evidence="8" id="KW-1185">Reference proteome</keyword>